<accession>A0A9P3LGA3</accession>
<organism evidence="2 3">
    <name type="scientific">Phanerochaete sordida</name>
    <dbReference type="NCBI Taxonomy" id="48140"/>
    <lineage>
        <taxon>Eukaryota</taxon>
        <taxon>Fungi</taxon>
        <taxon>Dikarya</taxon>
        <taxon>Basidiomycota</taxon>
        <taxon>Agaricomycotina</taxon>
        <taxon>Agaricomycetes</taxon>
        <taxon>Polyporales</taxon>
        <taxon>Phanerochaetaceae</taxon>
        <taxon>Phanerochaete</taxon>
    </lineage>
</organism>
<evidence type="ECO:0000313" key="3">
    <source>
        <dbReference type="Proteomes" id="UP000703269"/>
    </source>
</evidence>
<reference evidence="2 3" key="1">
    <citation type="submission" date="2021-08" db="EMBL/GenBank/DDBJ databases">
        <title>Draft Genome Sequence of Phanerochaete sordida strain YK-624.</title>
        <authorList>
            <person name="Mori T."/>
            <person name="Dohra H."/>
            <person name="Suzuki T."/>
            <person name="Kawagishi H."/>
            <person name="Hirai H."/>
        </authorList>
    </citation>
    <scope>NUCLEOTIDE SEQUENCE [LARGE SCALE GENOMIC DNA]</scope>
    <source>
        <strain evidence="2 3">YK-624</strain>
    </source>
</reference>
<dbReference type="Proteomes" id="UP000703269">
    <property type="component" value="Unassembled WGS sequence"/>
</dbReference>
<proteinExistence type="predicted"/>
<name>A0A9P3LGA3_9APHY</name>
<sequence>MEIDEVGGQPVHGGSYSNDQCTFIDVVMQAALSSSNTPSTPSQVAASPTTAPQGKTDVKAPVRTDTWDLCMQCGIHFWPNLCTPVGGVKCMICTTQGGVAANPRP</sequence>
<evidence type="ECO:0000313" key="2">
    <source>
        <dbReference type="EMBL" id="GJE92877.1"/>
    </source>
</evidence>
<evidence type="ECO:0000256" key="1">
    <source>
        <dbReference type="SAM" id="MobiDB-lite"/>
    </source>
</evidence>
<dbReference type="AlphaFoldDB" id="A0A9P3LGA3"/>
<protein>
    <submittedName>
        <fullName evidence="2">Uncharacterized protein</fullName>
    </submittedName>
</protein>
<gene>
    <name evidence="2" type="ORF">PsYK624_090350</name>
</gene>
<feature type="compositionally biased region" description="Polar residues" evidence="1">
    <location>
        <begin position="32"/>
        <end position="53"/>
    </location>
</feature>
<comment type="caution">
    <text evidence="2">The sequence shown here is derived from an EMBL/GenBank/DDBJ whole genome shotgun (WGS) entry which is preliminary data.</text>
</comment>
<keyword evidence="3" id="KW-1185">Reference proteome</keyword>
<dbReference type="EMBL" id="BPQB01000029">
    <property type="protein sequence ID" value="GJE92877.1"/>
    <property type="molecule type" value="Genomic_DNA"/>
</dbReference>
<feature type="region of interest" description="Disordered" evidence="1">
    <location>
        <begin position="32"/>
        <end position="59"/>
    </location>
</feature>